<accession>A0A7S0G0K6</accession>
<sequence>MLGYGRARVESAWKPRRTGVEIDPVFDPESGELVVEVISGEELTWTTLEDRVSIISSPSGQWDGMQVKTRENEELLEAPQWSQALNRQALKLERRRSALEVFLNQVEMRMLALTKRILDSRKRLRNKPEDETSILYGEVVLSQSR</sequence>
<reference evidence="1" key="1">
    <citation type="submission" date="2021-01" db="EMBL/GenBank/DDBJ databases">
        <authorList>
            <person name="Corre E."/>
            <person name="Pelletier E."/>
            <person name="Niang G."/>
            <person name="Scheremetjew M."/>
            <person name="Finn R."/>
            <person name="Kale V."/>
            <person name="Holt S."/>
            <person name="Cochrane G."/>
            <person name="Meng A."/>
            <person name="Brown T."/>
            <person name="Cohen L."/>
        </authorList>
    </citation>
    <scope>NUCLEOTIDE SEQUENCE</scope>
    <source>
        <strain evidence="1">UTEX LB 2760</strain>
    </source>
</reference>
<dbReference type="AlphaFoldDB" id="A0A7S0G0K6"/>
<evidence type="ECO:0000313" key="1">
    <source>
        <dbReference type="EMBL" id="CAD8392191.1"/>
    </source>
</evidence>
<dbReference type="EMBL" id="HBEK01003972">
    <property type="protein sequence ID" value="CAD8392191.1"/>
    <property type="molecule type" value="Transcribed_RNA"/>
</dbReference>
<protein>
    <submittedName>
        <fullName evidence="1">Uncharacterized protein</fullName>
    </submittedName>
</protein>
<gene>
    <name evidence="1" type="ORF">RMAR0315_LOCUS2166</name>
</gene>
<organism evidence="1">
    <name type="scientific">Rhodosorus marinus</name>
    <dbReference type="NCBI Taxonomy" id="101924"/>
    <lineage>
        <taxon>Eukaryota</taxon>
        <taxon>Rhodophyta</taxon>
        <taxon>Stylonematophyceae</taxon>
        <taxon>Stylonematales</taxon>
        <taxon>Stylonemataceae</taxon>
        <taxon>Rhodosorus</taxon>
    </lineage>
</organism>
<proteinExistence type="predicted"/>
<name>A0A7S0G0K6_9RHOD</name>